<reference evidence="1" key="1">
    <citation type="submission" date="2022-10" db="EMBL/GenBank/DDBJ databases">
        <title>Genome Sequence of Xylaria curta.</title>
        <authorList>
            <person name="Buettner E."/>
        </authorList>
    </citation>
    <scope>NUCLEOTIDE SEQUENCE</scope>
    <source>
        <strain evidence="1">Babe10</strain>
    </source>
</reference>
<sequence>MHRHLNAGPVVITAFGMLHGLDQIIGFSADTSGFPRYDTTDTTDTHTGTIRCQTPYHDSTKPSMGGSLSSHQELPTVVSSTAVLAGPTMLERRTAG</sequence>
<comment type="caution">
    <text evidence="1">The sequence shown here is derived from an EMBL/GenBank/DDBJ whole genome shotgun (WGS) entry which is preliminary data.</text>
</comment>
<accession>A0ACC1NAY1</accession>
<dbReference type="EMBL" id="JAPDGR010002473">
    <property type="protein sequence ID" value="KAJ2975609.1"/>
    <property type="molecule type" value="Genomic_DNA"/>
</dbReference>
<evidence type="ECO:0000313" key="2">
    <source>
        <dbReference type="Proteomes" id="UP001143856"/>
    </source>
</evidence>
<organism evidence="1 2">
    <name type="scientific">Xylaria curta</name>
    <dbReference type="NCBI Taxonomy" id="42375"/>
    <lineage>
        <taxon>Eukaryota</taxon>
        <taxon>Fungi</taxon>
        <taxon>Dikarya</taxon>
        <taxon>Ascomycota</taxon>
        <taxon>Pezizomycotina</taxon>
        <taxon>Sordariomycetes</taxon>
        <taxon>Xylariomycetidae</taxon>
        <taxon>Xylariales</taxon>
        <taxon>Xylariaceae</taxon>
        <taxon>Xylaria</taxon>
    </lineage>
</organism>
<gene>
    <name evidence="1" type="ORF">NUW58_g8306</name>
</gene>
<name>A0ACC1NAY1_9PEZI</name>
<keyword evidence="2" id="KW-1185">Reference proteome</keyword>
<proteinExistence type="predicted"/>
<dbReference type="Proteomes" id="UP001143856">
    <property type="component" value="Unassembled WGS sequence"/>
</dbReference>
<evidence type="ECO:0000313" key="1">
    <source>
        <dbReference type="EMBL" id="KAJ2975609.1"/>
    </source>
</evidence>
<protein>
    <submittedName>
        <fullName evidence="1">Uncharacterized protein</fullName>
    </submittedName>
</protein>